<evidence type="ECO:0000313" key="3">
    <source>
        <dbReference type="Proteomes" id="UP000823619"/>
    </source>
</evidence>
<reference evidence="2" key="2">
    <citation type="journal article" date="2021" name="PeerJ">
        <title>Extensive microbial diversity within the chicken gut microbiome revealed by metagenomics and culture.</title>
        <authorList>
            <person name="Gilroy R."/>
            <person name="Ravi A."/>
            <person name="Getino M."/>
            <person name="Pursley I."/>
            <person name="Horton D.L."/>
            <person name="Alikhan N.F."/>
            <person name="Baker D."/>
            <person name="Gharbi K."/>
            <person name="Hall N."/>
            <person name="Watson M."/>
            <person name="Adriaenssens E.M."/>
            <person name="Foster-Nyarko E."/>
            <person name="Jarju S."/>
            <person name="Secka A."/>
            <person name="Antonio M."/>
            <person name="Oren A."/>
            <person name="Chaudhuri R.R."/>
            <person name="La Ragione R."/>
            <person name="Hildebrand F."/>
            <person name="Pallen M.J."/>
        </authorList>
    </citation>
    <scope>NUCLEOTIDE SEQUENCE</scope>
    <source>
        <strain evidence="2">D5-748</strain>
    </source>
</reference>
<dbReference type="PROSITE" id="PS51257">
    <property type="entry name" value="PROKAR_LIPOPROTEIN"/>
    <property type="match status" value="1"/>
</dbReference>
<evidence type="ECO:0000313" key="2">
    <source>
        <dbReference type="EMBL" id="MBO8445912.1"/>
    </source>
</evidence>
<dbReference type="Pfam" id="PF16409">
    <property type="entry name" value="DUF5017"/>
    <property type="match status" value="1"/>
</dbReference>
<proteinExistence type="predicted"/>
<feature type="domain" description="DUF5017" evidence="1">
    <location>
        <begin position="22"/>
        <end position="115"/>
    </location>
</feature>
<gene>
    <name evidence="2" type="ORF">IAC23_09545</name>
</gene>
<evidence type="ECO:0000259" key="1">
    <source>
        <dbReference type="Pfam" id="PF16409"/>
    </source>
</evidence>
<sequence>MNRRILKYTGLALAACLGTAGCEQTNIYSEIDYNVTLDASNTYLAGDPVRFNISGNPDNLVFYSGEEGHEYANRNRYEIPEEDVIAMTLELQIQHRSGSDPQALDIYYTNDFAGLNGNDGAADRQLVQQMYDGGMQGWTKIEYNDPGVQQDVFLPVTADIEDCISNLCIAFRWHPSMSDLEQDRIDTYWVNGTLTVEIEGMDIMQYDLETLFGTAVMMDESIDAYHINSGNGSIRLDTNQDITFAGGRYSEIGHYCDGWLFSTPMGFNSTSPDQGTVVKNMQNYLDFYEYTYDEPGTYQAVFLGRNANYIGSSEEVNSFQVTILNRPVGSETE</sequence>
<dbReference type="Proteomes" id="UP000823619">
    <property type="component" value="Unassembled WGS sequence"/>
</dbReference>
<name>A0A9D9EER0_9BACT</name>
<accession>A0A9D9EER0</accession>
<reference evidence="2" key="1">
    <citation type="submission" date="2020-10" db="EMBL/GenBank/DDBJ databases">
        <authorList>
            <person name="Gilroy R."/>
        </authorList>
    </citation>
    <scope>NUCLEOTIDE SEQUENCE</scope>
    <source>
        <strain evidence="2">D5-748</strain>
    </source>
</reference>
<dbReference type="EMBL" id="JADIMO010000122">
    <property type="protein sequence ID" value="MBO8445912.1"/>
    <property type="molecule type" value="Genomic_DNA"/>
</dbReference>
<protein>
    <submittedName>
        <fullName evidence="2">DUF5017 domain-containing protein</fullName>
    </submittedName>
</protein>
<dbReference type="InterPro" id="IPR032185">
    <property type="entry name" value="DUF5017"/>
</dbReference>
<dbReference type="AlphaFoldDB" id="A0A9D9EER0"/>
<comment type="caution">
    <text evidence="2">The sequence shown here is derived from an EMBL/GenBank/DDBJ whole genome shotgun (WGS) entry which is preliminary data.</text>
</comment>
<organism evidence="2 3">
    <name type="scientific">Candidatus Cryptobacteroides merdavium</name>
    <dbReference type="NCBI Taxonomy" id="2840769"/>
    <lineage>
        <taxon>Bacteria</taxon>
        <taxon>Pseudomonadati</taxon>
        <taxon>Bacteroidota</taxon>
        <taxon>Bacteroidia</taxon>
        <taxon>Bacteroidales</taxon>
        <taxon>Candidatus Cryptobacteroides</taxon>
    </lineage>
</organism>